<comment type="caution">
    <text evidence="2">The sequence shown here is derived from an EMBL/GenBank/DDBJ whole genome shotgun (WGS) entry which is preliminary data.</text>
</comment>
<dbReference type="AlphaFoldDB" id="A0A829WXW9"/>
<accession>A0A829WXW9</accession>
<protein>
    <submittedName>
        <fullName evidence="2">Uncharacterized protein</fullName>
    </submittedName>
</protein>
<dbReference type="Proteomes" id="UP000484858">
    <property type="component" value="Unassembled WGS sequence"/>
</dbReference>
<name>A0A829WXW9_GLUOY</name>
<feature type="region of interest" description="Disordered" evidence="1">
    <location>
        <begin position="1"/>
        <end position="20"/>
    </location>
</feature>
<proteinExistence type="predicted"/>
<dbReference type="EMBL" id="BARJ01000002">
    <property type="protein sequence ID" value="GEM15782.1"/>
    <property type="molecule type" value="Genomic_DNA"/>
</dbReference>
<evidence type="ECO:0000256" key="1">
    <source>
        <dbReference type="SAM" id="MobiDB-lite"/>
    </source>
</evidence>
<organism evidence="2 3">
    <name type="scientific">Gluconobacter oxydans NBRC 3293</name>
    <dbReference type="NCBI Taxonomy" id="1315969"/>
    <lineage>
        <taxon>Bacteria</taxon>
        <taxon>Pseudomonadati</taxon>
        <taxon>Pseudomonadota</taxon>
        <taxon>Alphaproteobacteria</taxon>
        <taxon>Acetobacterales</taxon>
        <taxon>Acetobacteraceae</taxon>
        <taxon>Gluconobacter</taxon>
    </lineage>
</organism>
<evidence type="ECO:0000313" key="3">
    <source>
        <dbReference type="Proteomes" id="UP000484858"/>
    </source>
</evidence>
<evidence type="ECO:0000313" key="2">
    <source>
        <dbReference type="EMBL" id="GEM15782.1"/>
    </source>
</evidence>
<sequence length="56" mass="6527">MRSFGRFRSPNTLLSNPEQKRAAKKKAQICAYYHDMFPMTVPKVWEQQQSSCGFSN</sequence>
<reference evidence="2 3" key="1">
    <citation type="submission" date="2013-04" db="EMBL/GenBank/DDBJ databases">
        <title>Gluconobacter oxydans NBRC 3293 whole genome sequence.</title>
        <authorList>
            <person name="Matsutani M."/>
            <person name="Yakushi T."/>
            <person name="Matsushita K."/>
        </authorList>
    </citation>
    <scope>NUCLEOTIDE SEQUENCE [LARGE SCALE GENOMIC DNA]</scope>
    <source>
        <strain evidence="2 3">NBRC 3293</strain>
    </source>
</reference>
<gene>
    <name evidence="2" type="ORF">NBRC3293_0278</name>
</gene>